<proteinExistence type="predicted"/>
<evidence type="ECO:0000313" key="3">
    <source>
        <dbReference type="Proteomes" id="UP000076744"/>
    </source>
</evidence>
<organism evidence="2 3">
    <name type="scientific">Cordyceps fumosorosea (strain ARSEF 2679)</name>
    <name type="common">Isaria fumosorosea</name>
    <dbReference type="NCBI Taxonomy" id="1081104"/>
    <lineage>
        <taxon>Eukaryota</taxon>
        <taxon>Fungi</taxon>
        <taxon>Dikarya</taxon>
        <taxon>Ascomycota</taxon>
        <taxon>Pezizomycotina</taxon>
        <taxon>Sordariomycetes</taxon>
        <taxon>Hypocreomycetidae</taxon>
        <taxon>Hypocreales</taxon>
        <taxon>Cordycipitaceae</taxon>
        <taxon>Cordyceps</taxon>
    </lineage>
</organism>
<feature type="transmembrane region" description="Helical" evidence="1">
    <location>
        <begin position="114"/>
        <end position="133"/>
    </location>
</feature>
<comment type="caution">
    <text evidence="2">The sequence shown here is derived from an EMBL/GenBank/DDBJ whole genome shotgun (WGS) entry which is preliminary data.</text>
</comment>
<evidence type="ECO:0000256" key="1">
    <source>
        <dbReference type="SAM" id="Phobius"/>
    </source>
</evidence>
<gene>
    <name evidence="2" type="ORF">ISF_09874</name>
</gene>
<dbReference type="AlphaFoldDB" id="A0A167AH50"/>
<accession>A0A167AH50</accession>
<dbReference type="RefSeq" id="XP_018699341.1">
    <property type="nucleotide sequence ID" value="XM_018853474.1"/>
</dbReference>
<dbReference type="GeneID" id="30026166"/>
<protein>
    <recommendedName>
        <fullName evidence="4">Transmembrane protein</fullName>
    </recommendedName>
</protein>
<dbReference type="EMBL" id="AZHB01000088">
    <property type="protein sequence ID" value="OAA38910.1"/>
    <property type="molecule type" value="Genomic_DNA"/>
</dbReference>
<keyword evidence="1" id="KW-0472">Membrane</keyword>
<name>A0A167AH50_CORFA</name>
<sequence length="194" mass="21694">MSYQSSVPRLLDMLAGWSIFIFVFAGSCYLMDPWPCETSRPWSLLTCLFSNVVYSVQGLSNYLSASTWSVIARRLHLSVLILALVSSIGVESLAEWTGWPLGVSGCDGTTILRFHFRAVAFLLLPHFFAIAALEFLPPGPRTTVVAGWATRVFRRCCPESLLRRNWRAGPGEEQIAKPDDEKLRYFDDPDGSGR</sequence>
<reference evidence="2 3" key="1">
    <citation type="journal article" date="2016" name="Genome Biol. Evol.">
        <title>Divergent and convergent evolution of fungal pathogenicity.</title>
        <authorList>
            <person name="Shang Y."/>
            <person name="Xiao G."/>
            <person name="Zheng P."/>
            <person name="Cen K."/>
            <person name="Zhan S."/>
            <person name="Wang C."/>
        </authorList>
    </citation>
    <scope>NUCLEOTIDE SEQUENCE [LARGE SCALE GENOMIC DNA]</scope>
    <source>
        <strain evidence="2 3">ARSEF 2679</strain>
    </source>
</reference>
<feature type="transmembrane region" description="Helical" evidence="1">
    <location>
        <begin position="42"/>
        <end position="63"/>
    </location>
</feature>
<evidence type="ECO:0000313" key="2">
    <source>
        <dbReference type="EMBL" id="OAA38910.1"/>
    </source>
</evidence>
<keyword evidence="3" id="KW-1185">Reference proteome</keyword>
<keyword evidence="1" id="KW-1133">Transmembrane helix</keyword>
<feature type="transmembrane region" description="Helical" evidence="1">
    <location>
        <begin position="12"/>
        <end position="30"/>
    </location>
</feature>
<evidence type="ECO:0008006" key="4">
    <source>
        <dbReference type="Google" id="ProtNLM"/>
    </source>
</evidence>
<feature type="transmembrane region" description="Helical" evidence="1">
    <location>
        <begin position="75"/>
        <end position="94"/>
    </location>
</feature>
<dbReference type="Proteomes" id="UP000076744">
    <property type="component" value="Unassembled WGS sequence"/>
</dbReference>
<keyword evidence="1" id="KW-0812">Transmembrane</keyword>